<accession>A0A5N5QEV7</accession>
<keyword evidence="2" id="KW-1185">Reference proteome</keyword>
<organism evidence="1 2">
    <name type="scientific">Ceratobasidium theobromae</name>
    <dbReference type="NCBI Taxonomy" id="1582974"/>
    <lineage>
        <taxon>Eukaryota</taxon>
        <taxon>Fungi</taxon>
        <taxon>Dikarya</taxon>
        <taxon>Basidiomycota</taxon>
        <taxon>Agaricomycotina</taxon>
        <taxon>Agaricomycetes</taxon>
        <taxon>Cantharellales</taxon>
        <taxon>Ceratobasidiaceae</taxon>
        <taxon>Ceratobasidium</taxon>
    </lineage>
</organism>
<dbReference type="InterPro" id="IPR032675">
    <property type="entry name" value="LRR_dom_sf"/>
</dbReference>
<gene>
    <name evidence="1" type="ORF">CTheo_6509</name>
</gene>
<protein>
    <submittedName>
        <fullName evidence="1">F-box-like domain containing protein</fullName>
    </submittedName>
</protein>
<sequence length="252" mass="28789">MQHSHITDLELDWVNGFSPTVTPTSIRTLFPALKRFTGRGELCKQVVASPLAAQLEYLFVKDEYGDISSYKQSLQELAQAVQSRSLPKLKELYFLCRDTTMCGTLDTGSLDLLLAATPELVSLEISYLSLELADLLGALMHVPQLTKLGARITYTHEQEFDDAEIGVFANEIIFQTRKICVWLSRFRFLLINETHRHQGCRPIRIRRGPNVDEFGIHVISNESSRFADIDINYAFVRDAYAAQIQNYPQNWW</sequence>
<evidence type="ECO:0000313" key="2">
    <source>
        <dbReference type="Proteomes" id="UP000383932"/>
    </source>
</evidence>
<evidence type="ECO:0000313" key="1">
    <source>
        <dbReference type="EMBL" id="KAB5590053.1"/>
    </source>
</evidence>
<comment type="caution">
    <text evidence="1">The sequence shown here is derived from an EMBL/GenBank/DDBJ whole genome shotgun (WGS) entry which is preliminary data.</text>
</comment>
<dbReference type="Gene3D" id="3.80.10.10">
    <property type="entry name" value="Ribonuclease Inhibitor"/>
    <property type="match status" value="1"/>
</dbReference>
<dbReference type="OrthoDB" id="3240262at2759"/>
<proteinExistence type="predicted"/>
<reference evidence="1 2" key="1">
    <citation type="journal article" date="2019" name="Fungal Biol. Biotechnol.">
        <title>Draft genome sequence of fastidious pathogen Ceratobasidium theobromae, which causes vascular-streak dieback in Theobroma cacao.</title>
        <authorList>
            <person name="Ali S.S."/>
            <person name="Asman A."/>
            <person name="Shao J."/>
            <person name="Firmansyah A.P."/>
            <person name="Susilo A.W."/>
            <person name="Rosmana A."/>
            <person name="McMahon P."/>
            <person name="Junaid M."/>
            <person name="Guest D."/>
            <person name="Kheng T.Y."/>
            <person name="Meinhardt L.W."/>
            <person name="Bailey B.A."/>
        </authorList>
    </citation>
    <scope>NUCLEOTIDE SEQUENCE [LARGE SCALE GENOMIC DNA]</scope>
    <source>
        <strain evidence="1 2">CT2</strain>
    </source>
</reference>
<dbReference type="Proteomes" id="UP000383932">
    <property type="component" value="Unassembled WGS sequence"/>
</dbReference>
<name>A0A5N5QEV7_9AGAM</name>
<dbReference type="EMBL" id="SSOP01000203">
    <property type="protein sequence ID" value="KAB5590053.1"/>
    <property type="molecule type" value="Genomic_DNA"/>
</dbReference>
<dbReference type="AlphaFoldDB" id="A0A5N5QEV7"/>